<evidence type="ECO:0000259" key="3">
    <source>
        <dbReference type="Pfam" id="PF18962"/>
    </source>
</evidence>
<evidence type="ECO:0000256" key="1">
    <source>
        <dbReference type="ARBA" id="ARBA00022729"/>
    </source>
</evidence>
<reference evidence="5 7" key="2">
    <citation type="submission" date="2018-06" db="EMBL/GenBank/DDBJ databases">
        <authorList>
            <consortium name="Pathogen Informatics"/>
            <person name="Doyle S."/>
        </authorList>
    </citation>
    <scope>NUCLEOTIDE SEQUENCE [LARGE SCALE GENOMIC DNA]</scope>
    <source>
        <strain evidence="5 7">NCTC13560</strain>
    </source>
</reference>
<dbReference type="Proteomes" id="UP000185725">
    <property type="component" value="Unassembled WGS sequence"/>
</dbReference>
<organism evidence="5 7">
    <name type="scientific">Chryseobacterium indoltheticum</name>
    <dbReference type="NCBI Taxonomy" id="254"/>
    <lineage>
        <taxon>Bacteria</taxon>
        <taxon>Pseudomonadati</taxon>
        <taxon>Bacteroidota</taxon>
        <taxon>Flavobacteriia</taxon>
        <taxon>Flavobacteriales</taxon>
        <taxon>Weeksellaceae</taxon>
        <taxon>Chryseobacterium group</taxon>
        <taxon>Chryseobacterium</taxon>
    </lineage>
</organism>
<dbReference type="OrthoDB" id="1352671at2"/>
<dbReference type="EMBL" id="UFVS01000001">
    <property type="protein sequence ID" value="SUX44284.1"/>
    <property type="molecule type" value="Genomic_DNA"/>
</dbReference>
<evidence type="ECO:0000313" key="6">
    <source>
        <dbReference type="Proteomes" id="UP000185725"/>
    </source>
</evidence>
<dbReference type="GeneID" id="303673862"/>
<keyword evidence="1 2" id="KW-0732">Signal</keyword>
<dbReference type="InterPro" id="IPR026444">
    <property type="entry name" value="Secre_tail"/>
</dbReference>
<feature type="domain" description="Secretion system C-terminal sorting" evidence="3">
    <location>
        <begin position="232"/>
        <end position="302"/>
    </location>
</feature>
<dbReference type="EMBL" id="FTMF01000014">
    <property type="protein sequence ID" value="SIR19533.1"/>
    <property type="molecule type" value="Genomic_DNA"/>
</dbReference>
<reference evidence="4 6" key="1">
    <citation type="submission" date="2017-01" db="EMBL/GenBank/DDBJ databases">
        <authorList>
            <person name="Varghese N."/>
            <person name="Submissions S."/>
        </authorList>
    </citation>
    <scope>NUCLEOTIDE SEQUENCE [LARGE SCALE GENOMIC DNA]</scope>
    <source>
        <strain evidence="4 6">ATCC 27950</strain>
    </source>
</reference>
<dbReference type="Proteomes" id="UP000255231">
    <property type="component" value="Unassembled WGS sequence"/>
</dbReference>
<evidence type="ECO:0000313" key="7">
    <source>
        <dbReference type="Proteomes" id="UP000255231"/>
    </source>
</evidence>
<keyword evidence="6" id="KW-1185">Reference proteome</keyword>
<accession>A0A381FCT7</accession>
<evidence type="ECO:0000313" key="4">
    <source>
        <dbReference type="EMBL" id="SIR19533.1"/>
    </source>
</evidence>
<dbReference type="RefSeq" id="WP_076562216.1">
    <property type="nucleotide sequence ID" value="NZ_CAURFR010000194.1"/>
</dbReference>
<proteinExistence type="predicted"/>
<dbReference type="NCBIfam" id="TIGR04183">
    <property type="entry name" value="Por_Secre_tail"/>
    <property type="match status" value="1"/>
</dbReference>
<dbReference type="KEGG" id="cil:EG358_09150"/>
<feature type="chain" id="PRO_5017037118" evidence="2">
    <location>
        <begin position="22"/>
        <end position="304"/>
    </location>
</feature>
<sequence length="304" mass="33328">MKRKLFIVMASLSFGAFYFKAQMQKISFETSEGYVVGNLGGQQGWTNWGGVPAANATVVNSNSTDGSNSFNMLSTGVVQDQCGIEKNITSFVTSNDVEISFDYNFAGLNSSSYEIAIYNNALISDYTASFQIDYLTGILSYRTATGLANGPVLAANQWHNLKIIIKQSDNTLQYFADGTQIYSGALGVNKNVQAIDFVYDDYGTGFRVDNIQINNLPVLSTDETVKKEAIKIYPNPTAETLTIETESKITSITIFDAKGSLLKNFQETGISNGKKINVSDFISGVYMVKVKTLTSEFTKKIIKK</sequence>
<dbReference type="Pfam" id="PF18962">
    <property type="entry name" value="Por_Secre_tail"/>
    <property type="match status" value="1"/>
</dbReference>
<dbReference type="AlphaFoldDB" id="A0A381FCT7"/>
<feature type="signal peptide" evidence="2">
    <location>
        <begin position="1"/>
        <end position="21"/>
    </location>
</feature>
<name>A0A381FCT7_9FLAO</name>
<evidence type="ECO:0000313" key="5">
    <source>
        <dbReference type="EMBL" id="SUX44284.1"/>
    </source>
</evidence>
<protein>
    <submittedName>
        <fullName evidence="4 5">Por secretion system C-terminal sorting domain</fullName>
    </submittedName>
</protein>
<evidence type="ECO:0000256" key="2">
    <source>
        <dbReference type="SAM" id="SignalP"/>
    </source>
</evidence>
<gene>
    <name evidence="5" type="ORF">NCTC13560_02448</name>
    <name evidence="4" type="ORF">SAMN05421682_11472</name>
</gene>